<accession>A0A1I5VC60</accession>
<dbReference type="PANTHER" id="PTHR33371">
    <property type="entry name" value="INTERMEMBRANE PHOSPHOLIPID TRANSPORT SYSTEM BINDING PROTEIN MLAD-RELATED"/>
    <property type="match status" value="1"/>
</dbReference>
<sequence>MTRRALPACLVAVLLVVTGCSGRFSGMADLPLPGGADVGPDPYRVTVLFTDVADLVPQAAVKVNDVPVGRVEGIALRADNRTAEVRVLLARSVVLPANATGRLRQSSLLGEKYVDLSPPAAEPPAGTLADGAVIGVDRTTRGTEVEEVLGAVSLVLSGGGLTQLRSIATELDAALSGNTEHIRSLLSNVETLAAALDARRGDIVRALDGVERLTGTLAAQRDTIAGALDGLGPGMRVLTEQRDQLVALLAAMDRLSDVTVDTLDRGRAELLADLRALVPILGRLADAGSALPESLELLLTFPFPDEGLDVIKGDYANARIKADLRLDELLRNLDSPYPIIQPPGGSPTPNPGGTVPAPGPPLPLPPVGPAPPAGPGPLDGPLGGLVDGLLGGLTGGA</sequence>
<feature type="chain" id="PRO_5038895210" evidence="2">
    <location>
        <begin position="29"/>
        <end position="397"/>
    </location>
</feature>
<dbReference type="PANTHER" id="PTHR33371:SF15">
    <property type="entry name" value="LIPOPROTEIN LPRN"/>
    <property type="match status" value="1"/>
</dbReference>
<dbReference type="InterPro" id="IPR003399">
    <property type="entry name" value="Mce/MlaD"/>
</dbReference>
<dbReference type="STRING" id="587909.SAMN05421810_104308"/>
<proteinExistence type="predicted"/>
<dbReference type="GO" id="GO:0005576">
    <property type="term" value="C:extracellular region"/>
    <property type="evidence" value="ECO:0007669"/>
    <property type="project" value="TreeGrafter"/>
</dbReference>
<dbReference type="AlphaFoldDB" id="A0A1I5VC60"/>
<reference evidence="6" key="1">
    <citation type="submission" date="2016-10" db="EMBL/GenBank/DDBJ databases">
        <authorList>
            <person name="Varghese N."/>
            <person name="Submissions S."/>
        </authorList>
    </citation>
    <scope>NUCLEOTIDE SEQUENCE [LARGE SCALE GENOMIC DNA]</scope>
    <source>
        <strain evidence="6">CGMCC 4.5579</strain>
    </source>
</reference>
<evidence type="ECO:0000259" key="4">
    <source>
        <dbReference type="Pfam" id="PF11887"/>
    </source>
</evidence>
<dbReference type="Pfam" id="PF02470">
    <property type="entry name" value="MlaD"/>
    <property type="match status" value="1"/>
</dbReference>
<dbReference type="InterPro" id="IPR005693">
    <property type="entry name" value="Mce"/>
</dbReference>
<dbReference type="InterPro" id="IPR024516">
    <property type="entry name" value="Mce_C"/>
</dbReference>
<feature type="signal peptide" evidence="2">
    <location>
        <begin position="1"/>
        <end position="28"/>
    </location>
</feature>
<organism evidence="5 6">
    <name type="scientific">Amycolatopsis arida</name>
    <dbReference type="NCBI Taxonomy" id="587909"/>
    <lineage>
        <taxon>Bacteria</taxon>
        <taxon>Bacillati</taxon>
        <taxon>Actinomycetota</taxon>
        <taxon>Actinomycetes</taxon>
        <taxon>Pseudonocardiales</taxon>
        <taxon>Pseudonocardiaceae</taxon>
        <taxon>Amycolatopsis</taxon>
    </lineage>
</organism>
<keyword evidence="6" id="KW-1185">Reference proteome</keyword>
<evidence type="ECO:0000313" key="5">
    <source>
        <dbReference type="EMBL" id="SFQ05050.1"/>
    </source>
</evidence>
<dbReference type="InterPro" id="IPR052336">
    <property type="entry name" value="MlaD_Phospholipid_Transporter"/>
</dbReference>
<name>A0A1I5VC60_9PSEU</name>
<dbReference type="Proteomes" id="UP000198727">
    <property type="component" value="Unassembled WGS sequence"/>
</dbReference>
<evidence type="ECO:0000256" key="1">
    <source>
        <dbReference type="SAM" id="MobiDB-lite"/>
    </source>
</evidence>
<dbReference type="PROSITE" id="PS51257">
    <property type="entry name" value="PROKAR_LIPOPROTEIN"/>
    <property type="match status" value="1"/>
</dbReference>
<evidence type="ECO:0000259" key="3">
    <source>
        <dbReference type="Pfam" id="PF02470"/>
    </source>
</evidence>
<feature type="region of interest" description="Disordered" evidence="1">
    <location>
        <begin position="337"/>
        <end position="383"/>
    </location>
</feature>
<protein>
    <submittedName>
        <fullName evidence="5">Phospholipid/cholesterol/gamma-HCH transport system substrate-binding protein</fullName>
    </submittedName>
</protein>
<feature type="domain" description="Mammalian cell entry C-terminal" evidence="4">
    <location>
        <begin position="127"/>
        <end position="288"/>
    </location>
</feature>
<gene>
    <name evidence="5" type="ORF">SAMN05421810_104308</name>
</gene>
<feature type="domain" description="Mce/MlaD" evidence="3">
    <location>
        <begin position="42"/>
        <end position="119"/>
    </location>
</feature>
<feature type="compositionally biased region" description="Pro residues" evidence="1">
    <location>
        <begin position="339"/>
        <end position="350"/>
    </location>
</feature>
<evidence type="ECO:0000256" key="2">
    <source>
        <dbReference type="SAM" id="SignalP"/>
    </source>
</evidence>
<dbReference type="EMBL" id="FOWW01000004">
    <property type="protein sequence ID" value="SFQ05050.1"/>
    <property type="molecule type" value="Genomic_DNA"/>
</dbReference>
<keyword evidence="2" id="KW-0732">Signal</keyword>
<evidence type="ECO:0000313" key="6">
    <source>
        <dbReference type="Proteomes" id="UP000198727"/>
    </source>
</evidence>
<feature type="compositionally biased region" description="Pro residues" evidence="1">
    <location>
        <begin position="357"/>
        <end position="375"/>
    </location>
</feature>
<dbReference type="Pfam" id="PF11887">
    <property type="entry name" value="Mce4_CUP1"/>
    <property type="match status" value="1"/>
</dbReference>
<dbReference type="NCBIfam" id="TIGR00996">
    <property type="entry name" value="Mtu_fam_mce"/>
    <property type="match status" value="1"/>
</dbReference>